<dbReference type="GO" id="GO:0009927">
    <property type="term" value="F:histidine phosphotransfer kinase activity"/>
    <property type="evidence" value="ECO:0007669"/>
    <property type="project" value="TreeGrafter"/>
</dbReference>
<gene>
    <name evidence="10" type="ORF">GCM10025791_39420</name>
</gene>
<dbReference type="InterPro" id="IPR000014">
    <property type="entry name" value="PAS"/>
</dbReference>
<evidence type="ECO:0000256" key="3">
    <source>
        <dbReference type="ARBA" id="ARBA00022553"/>
    </source>
</evidence>
<name>A0AAV3U7X0_9ALTE</name>
<dbReference type="CDD" id="cd00082">
    <property type="entry name" value="HisKA"/>
    <property type="match status" value="1"/>
</dbReference>
<dbReference type="InterPro" id="IPR001789">
    <property type="entry name" value="Sig_transdc_resp-reg_receiver"/>
</dbReference>
<dbReference type="PRINTS" id="PR00344">
    <property type="entry name" value="BCTRLSENSOR"/>
</dbReference>
<dbReference type="PANTHER" id="PTHR43047">
    <property type="entry name" value="TWO-COMPONENT HISTIDINE PROTEIN KINASE"/>
    <property type="match status" value="1"/>
</dbReference>
<evidence type="ECO:0000313" key="11">
    <source>
        <dbReference type="Proteomes" id="UP001409585"/>
    </source>
</evidence>
<dbReference type="Gene3D" id="1.10.287.130">
    <property type="match status" value="1"/>
</dbReference>
<dbReference type="InterPro" id="IPR036890">
    <property type="entry name" value="HATPase_C_sf"/>
</dbReference>
<dbReference type="InterPro" id="IPR005467">
    <property type="entry name" value="His_kinase_dom"/>
</dbReference>
<evidence type="ECO:0000256" key="1">
    <source>
        <dbReference type="ARBA" id="ARBA00000085"/>
    </source>
</evidence>
<dbReference type="SMART" id="SM00388">
    <property type="entry name" value="HisKA"/>
    <property type="match status" value="1"/>
</dbReference>
<dbReference type="PROSITE" id="PS50109">
    <property type="entry name" value="HIS_KIN"/>
    <property type="match status" value="1"/>
</dbReference>
<dbReference type="SUPFAM" id="SSF52172">
    <property type="entry name" value="CheY-like"/>
    <property type="match status" value="1"/>
</dbReference>
<feature type="domain" description="PAC" evidence="9">
    <location>
        <begin position="203"/>
        <end position="255"/>
    </location>
</feature>
<feature type="domain" description="Response regulatory" evidence="8">
    <location>
        <begin position="520"/>
        <end position="637"/>
    </location>
</feature>
<dbReference type="Gene3D" id="3.40.50.2300">
    <property type="match status" value="1"/>
</dbReference>
<dbReference type="Pfam" id="PF02518">
    <property type="entry name" value="HATPase_c"/>
    <property type="match status" value="1"/>
</dbReference>
<dbReference type="SMART" id="SM00086">
    <property type="entry name" value="PAC"/>
    <property type="match status" value="2"/>
</dbReference>
<organism evidence="10 11">
    <name type="scientific">Halioxenophilus aromaticivorans</name>
    <dbReference type="NCBI Taxonomy" id="1306992"/>
    <lineage>
        <taxon>Bacteria</taxon>
        <taxon>Pseudomonadati</taxon>
        <taxon>Pseudomonadota</taxon>
        <taxon>Gammaproteobacteria</taxon>
        <taxon>Alteromonadales</taxon>
        <taxon>Alteromonadaceae</taxon>
        <taxon>Halioxenophilus</taxon>
    </lineage>
</organism>
<sequence>MGIDGFAFWQWHQASQNFSIHGELCKLAGYDFDEVQCLTQVNQVRGLFHPDDLERSVAIIRHHAHHNTPIHLSFRLQRKTGGYMWVTTMANSLRDDSGIITDIVGVAFDASALHRTQEALRTAELRLQRIMNACNDGIWEWDVINDRMECSDRVMQHLGFNSYDEIALGAKNALQGWTRRIHAEDYPGFRKAVRKTYEEQSTFDVAYRVADRDGIYRWVRTRAVGGYDELGQLMVISGTNIDITEIKLAQDRMERARDDAESANLSKSKFLSGMSQELRTPMNAILGYAQLFEFDTNLTSQQRTNVREIRKAGEHLIQLIDDVLDLSKIESGNVNLTLEPVNIPDIARDCVALSQPQSSALGISFNTEIDESEDLIALCDRVRLKQVLLNLFSNGIKYNRTAGWVNVKIFVLDEDQVCISVEDNGYGISEAKQAELFQPFNRLGAEKTAIEGSGVGLVITKSLVEMMGGTISVYSQQDIGSCFEIHLPRCESFADDVSLSIDSIIDENKTFSLDLQSPKKILFIEDSAANARLMSKLFHHINNLALEVADEPLLGVYKARTEKPDVLLLDLAENESDTLEVIKILNSDSDTKSIPKLAFVNGASRAQEQKLAELGIVSLLSKPINIGQLMNALQRVLK</sequence>
<dbReference type="Pfam" id="PF08447">
    <property type="entry name" value="PAS_3"/>
    <property type="match status" value="2"/>
</dbReference>
<dbReference type="SUPFAM" id="SSF55785">
    <property type="entry name" value="PYP-like sensor domain (PAS domain)"/>
    <property type="match status" value="2"/>
</dbReference>
<dbReference type="AlphaFoldDB" id="A0AAV3U7X0"/>
<protein>
    <recommendedName>
        <fullName evidence="2">histidine kinase</fullName>
        <ecNumber evidence="2">2.7.13.3</ecNumber>
    </recommendedName>
</protein>
<dbReference type="InterPro" id="IPR036097">
    <property type="entry name" value="HisK_dim/P_sf"/>
</dbReference>
<dbReference type="Pfam" id="PF00072">
    <property type="entry name" value="Response_reg"/>
    <property type="match status" value="1"/>
</dbReference>
<dbReference type="SMART" id="SM00448">
    <property type="entry name" value="REC"/>
    <property type="match status" value="1"/>
</dbReference>
<feature type="modified residue" description="4-aspartylphosphate" evidence="6">
    <location>
        <position position="570"/>
    </location>
</feature>
<evidence type="ECO:0000256" key="5">
    <source>
        <dbReference type="ARBA" id="ARBA00022777"/>
    </source>
</evidence>
<dbReference type="EC" id="2.7.13.3" evidence="2"/>
<proteinExistence type="predicted"/>
<keyword evidence="11" id="KW-1185">Reference proteome</keyword>
<accession>A0AAV3U7X0</accession>
<evidence type="ECO:0000256" key="6">
    <source>
        <dbReference type="PROSITE-ProRule" id="PRU00169"/>
    </source>
</evidence>
<dbReference type="InterPro" id="IPR003661">
    <property type="entry name" value="HisK_dim/P_dom"/>
</dbReference>
<dbReference type="Proteomes" id="UP001409585">
    <property type="component" value="Unassembled WGS sequence"/>
</dbReference>
<evidence type="ECO:0000256" key="4">
    <source>
        <dbReference type="ARBA" id="ARBA00022679"/>
    </source>
</evidence>
<dbReference type="SMART" id="SM00387">
    <property type="entry name" value="HATPase_c"/>
    <property type="match status" value="1"/>
</dbReference>
<dbReference type="CDD" id="cd00130">
    <property type="entry name" value="PAS"/>
    <property type="match status" value="2"/>
</dbReference>
<dbReference type="GO" id="GO:0005886">
    <property type="term" value="C:plasma membrane"/>
    <property type="evidence" value="ECO:0007669"/>
    <property type="project" value="TreeGrafter"/>
</dbReference>
<dbReference type="PROSITE" id="PS50113">
    <property type="entry name" value="PAC"/>
    <property type="match status" value="2"/>
</dbReference>
<dbReference type="InterPro" id="IPR011006">
    <property type="entry name" value="CheY-like_superfamily"/>
</dbReference>
<dbReference type="InterPro" id="IPR003594">
    <property type="entry name" value="HATPase_dom"/>
</dbReference>
<dbReference type="InterPro" id="IPR000700">
    <property type="entry name" value="PAS-assoc_C"/>
</dbReference>
<keyword evidence="5" id="KW-0418">Kinase</keyword>
<feature type="domain" description="Histidine kinase" evidence="7">
    <location>
        <begin position="273"/>
        <end position="491"/>
    </location>
</feature>
<feature type="domain" description="PAC" evidence="9">
    <location>
        <begin position="70"/>
        <end position="122"/>
    </location>
</feature>
<keyword evidence="4" id="KW-0808">Transferase</keyword>
<keyword evidence="3 6" id="KW-0597">Phosphoprotein</keyword>
<dbReference type="InterPro" id="IPR001610">
    <property type="entry name" value="PAC"/>
</dbReference>
<evidence type="ECO:0000259" key="8">
    <source>
        <dbReference type="PROSITE" id="PS50110"/>
    </source>
</evidence>
<evidence type="ECO:0000256" key="2">
    <source>
        <dbReference type="ARBA" id="ARBA00012438"/>
    </source>
</evidence>
<dbReference type="Gene3D" id="3.30.450.20">
    <property type="entry name" value="PAS domain"/>
    <property type="match status" value="2"/>
</dbReference>
<reference evidence="11" key="1">
    <citation type="journal article" date="2019" name="Int. J. Syst. Evol. Microbiol.">
        <title>The Global Catalogue of Microorganisms (GCM) 10K type strain sequencing project: providing services to taxonomists for standard genome sequencing and annotation.</title>
        <authorList>
            <consortium name="The Broad Institute Genomics Platform"/>
            <consortium name="The Broad Institute Genome Sequencing Center for Infectious Disease"/>
            <person name="Wu L."/>
            <person name="Ma J."/>
        </authorList>
    </citation>
    <scope>NUCLEOTIDE SEQUENCE [LARGE SCALE GENOMIC DNA]</scope>
    <source>
        <strain evidence="11">JCM 19134</strain>
    </source>
</reference>
<dbReference type="InterPro" id="IPR035965">
    <property type="entry name" value="PAS-like_dom_sf"/>
</dbReference>
<dbReference type="Gene3D" id="3.30.565.10">
    <property type="entry name" value="Histidine kinase-like ATPase, C-terminal domain"/>
    <property type="match status" value="1"/>
</dbReference>
<comment type="caution">
    <text evidence="10">The sequence shown here is derived from an EMBL/GenBank/DDBJ whole genome shotgun (WGS) entry which is preliminary data.</text>
</comment>
<evidence type="ECO:0000259" key="7">
    <source>
        <dbReference type="PROSITE" id="PS50109"/>
    </source>
</evidence>
<dbReference type="EMBL" id="BAABLX010000068">
    <property type="protein sequence ID" value="GAA4955366.1"/>
    <property type="molecule type" value="Genomic_DNA"/>
</dbReference>
<evidence type="ECO:0000259" key="9">
    <source>
        <dbReference type="PROSITE" id="PS50113"/>
    </source>
</evidence>
<dbReference type="Pfam" id="PF00512">
    <property type="entry name" value="HisKA"/>
    <property type="match status" value="1"/>
</dbReference>
<evidence type="ECO:0000313" key="10">
    <source>
        <dbReference type="EMBL" id="GAA4955366.1"/>
    </source>
</evidence>
<comment type="catalytic activity">
    <reaction evidence="1">
        <text>ATP + protein L-histidine = ADP + protein N-phospho-L-histidine.</text>
        <dbReference type="EC" id="2.7.13.3"/>
    </reaction>
</comment>
<dbReference type="GO" id="GO:0000155">
    <property type="term" value="F:phosphorelay sensor kinase activity"/>
    <property type="evidence" value="ECO:0007669"/>
    <property type="project" value="InterPro"/>
</dbReference>
<dbReference type="PANTHER" id="PTHR43047:SF72">
    <property type="entry name" value="OSMOSENSING HISTIDINE PROTEIN KINASE SLN1"/>
    <property type="match status" value="1"/>
</dbReference>
<dbReference type="PROSITE" id="PS50110">
    <property type="entry name" value="RESPONSE_REGULATORY"/>
    <property type="match status" value="1"/>
</dbReference>
<dbReference type="SUPFAM" id="SSF47384">
    <property type="entry name" value="Homodimeric domain of signal transducing histidine kinase"/>
    <property type="match status" value="1"/>
</dbReference>
<dbReference type="InterPro" id="IPR004358">
    <property type="entry name" value="Sig_transdc_His_kin-like_C"/>
</dbReference>
<dbReference type="SUPFAM" id="SSF55874">
    <property type="entry name" value="ATPase domain of HSP90 chaperone/DNA topoisomerase II/histidine kinase"/>
    <property type="match status" value="1"/>
</dbReference>
<dbReference type="NCBIfam" id="TIGR00229">
    <property type="entry name" value="sensory_box"/>
    <property type="match status" value="1"/>
</dbReference>
<dbReference type="InterPro" id="IPR013655">
    <property type="entry name" value="PAS_fold_3"/>
</dbReference>